<dbReference type="SMART" id="SM00575">
    <property type="entry name" value="ZnF_PMZ"/>
    <property type="match status" value="1"/>
</dbReference>
<dbReference type="STRING" id="906689.A0A2I0W765"/>
<dbReference type="PANTHER" id="PTHR31973">
    <property type="entry name" value="POLYPROTEIN, PUTATIVE-RELATED"/>
    <property type="match status" value="1"/>
</dbReference>
<feature type="domain" description="SWIM-type" evidence="5">
    <location>
        <begin position="55"/>
        <end position="87"/>
    </location>
</feature>
<evidence type="ECO:0000256" key="4">
    <source>
        <dbReference type="PROSITE-ProRule" id="PRU00325"/>
    </source>
</evidence>
<dbReference type="AlphaFoldDB" id="A0A2I0W765"/>
<evidence type="ECO:0000313" key="6">
    <source>
        <dbReference type="EMBL" id="PKU71490.1"/>
    </source>
</evidence>
<dbReference type="InterPro" id="IPR007527">
    <property type="entry name" value="Znf_SWIM"/>
</dbReference>
<evidence type="ECO:0000256" key="1">
    <source>
        <dbReference type="ARBA" id="ARBA00022723"/>
    </source>
</evidence>
<keyword evidence="7" id="KW-1185">Reference proteome</keyword>
<gene>
    <name evidence="6" type="ORF">MA16_Dca004332</name>
</gene>
<dbReference type="Proteomes" id="UP000233837">
    <property type="component" value="Unassembled WGS sequence"/>
</dbReference>
<evidence type="ECO:0000259" key="5">
    <source>
        <dbReference type="PROSITE" id="PS50966"/>
    </source>
</evidence>
<dbReference type="InterPro" id="IPR006564">
    <property type="entry name" value="Znf_PMZ"/>
</dbReference>
<sequence>MEQRSAHKMTSLTWHRELVLHAEEYIREITTRKEQLLVRQSSLYMAEVESLHSRHIVDVENRDCTCNVWQLTGLPCIHAIAFIGMKEHPLWHTYVNDYYYVYRYRMAYDGAIATIPGKDQWQVVNDVVELGVPNTCRPRGRPKRKRLPNFLEKDKKVHNCSRCGLWGHHRSTCNNPLRSTIDDALLSQVGQPKQAKLPSRRTPQDFSEGCENDCSYVEGL</sequence>
<evidence type="ECO:0000313" key="7">
    <source>
        <dbReference type="Proteomes" id="UP000233837"/>
    </source>
</evidence>
<organism evidence="6 7">
    <name type="scientific">Dendrobium catenatum</name>
    <dbReference type="NCBI Taxonomy" id="906689"/>
    <lineage>
        <taxon>Eukaryota</taxon>
        <taxon>Viridiplantae</taxon>
        <taxon>Streptophyta</taxon>
        <taxon>Embryophyta</taxon>
        <taxon>Tracheophyta</taxon>
        <taxon>Spermatophyta</taxon>
        <taxon>Magnoliopsida</taxon>
        <taxon>Liliopsida</taxon>
        <taxon>Asparagales</taxon>
        <taxon>Orchidaceae</taxon>
        <taxon>Epidendroideae</taxon>
        <taxon>Malaxideae</taxon>
        <taxon>Dendrobiinae</taxon>
        <taxon>Dendrobium</taxon>
    </lineage>
</organism>
<evidence type="ECO:0000256" key="3">
    <source>
        <dbReference type="ARBA" id="ARBA00022833"/>
    </source>
</evidence>
<keyword evidence="3" id="KW-0862">Zinc</keyword>
<protein>
    <submittedName>
        <fullName evidence="6">Ubiquitin-conjugating enzyme E2 S</fullName>
    </submittedName>
</protein>
<reference evidence="6 7" key="1">
    <citation type="journal article" date="2016" name="Sci. Rep.">
        <title>The Dendrobium catenatum Lindl. genome sequence provides insights into polysaccharide synthase, floral development and adaptive evolution.</title>
        <authorList>
            <person name="Zhang G.Q."/>
            <person name="Xu Q."/>
            <person name="Bian C."/>
            <person name="Tsai W.C."/>
            <person name="Yeh C.M."/>
            <person name="Liu K.W."/>
            <person name="Yoshida K."/>
            <person name="Zhang L.S."/>
            <person name="Chang S.B."/>
            <person name="Chen F."/>
            <person name="Shi Y."/>
            <person name="Su Y.Y."/>
            <person name="Zhang Y.Q."/>
            <person name="Chen L.J."/>
            <person name="Yin Y."/>
            <person name="Lin M."/>
            <person name="Huang H."/>
            <person name="Deng H."/>
            <person name="Wang Z.W."/>
            <person name="Zhu S.L."/>
            <person name="Zhao X."/>
            <person name="Deng C."/>
            <person name="Niu S.C."/>
            <person name="Huang J."/>
            <person name="Wang M."/>
            <person name="Liu G.H."/>
            <person name="Yang H.J."/>
            <person name="Xiao X.J."/>
            <person name="Hsiao Y.Y."/>
            <person name="Wu W.L."/>
            <person name="Chen Y.Y."/>
            <person name="Mitsuda N."/>
            <person name="Ohme-Takagi M."/>
            <person name="Luo Y.B."/>
            <person name="Van de Peer Y."/>
            <person name="Liu Z.J."/>
        </authorList>
    </citation>
    <scope>NUCLEOTIDE SEQUENCE [LARGE SCALE GENOMIC DNA]</scope>
    <source>
        <tissue evidence="6">The whole plant</tissue>
    </source>
</reference>
<name>A0A2I0W765_9ASPA</name>
<dbReference type="GO" id="GO:0008270">
    <property type="term" value="F:zinc ion binding"/>
    <property type="evidence" value="ECO:0007669"/>
    <property type="project" value="UniProtKB-KW"/>
</dbReference>
<keyword evidence="2 4" id="KW-0863">Zinc-finger</keyword>
<accession>A0A2I0W765</accession>
<proteinExistence type="predicted"/>
<keyword evidence="1" id="KW-0479">Metal-binding</keyword>
<dbReference type="PROSITE" id="PS50966">
    <property type="entry name" value="ZF_SWIM"/>
    <property type="match status" value="1"/>
</dbReference>
<dbReference type="Pfam" id="PF04434">
    <property type="entry name" value="SWIM"/>
    <property type="match status" value="1"/>
</dbReference>
<dbReference type="EMBL" id="KZ502877">
    <property type="protein sequence ID" value="PKU71490.1"/>
    <property type="molecule type" value="Genomic_DNA"/>
</dbReference>
<evidence type="ECO:0000256" key="2">
    <source>
        <dbReference type="ARBA" id="ARBA00022771"/>
    </source>
</evidence>
<dbReference type="PANTHER" id="PTHR31973:SF187">
    <property type="entry name" value="MUTATOR TRANSPOSASE MUDRA PROTEIN"/>
    <property type="match status" value="1"/>
</dbReference>
<reference evidence="6 7" key="2">
    <citation type="journal article" date="2017" name="Nature">
        <title>The Apostasia genome and the evolution of orchids.</title>
        <authorList>
            <person name="Zhang G.Q."/>
            <person name="Liu K.W."/>
            <person name="Li Z."/>
            <person name="Lohaus R."/>
            <person name="Hsiao Y.Y."/>
            <person name="Niu S.C."/>
            <person name="Wang J.Y."/>
            <person name="Lin Y.C."/>
            <person name="Xu Q."/>
            <person name="Chen L.J."/>
            <person name="Yoshida K."/>
            <person name="Fujiwara S."/>
            <person name="Wang Z.W."/>
            <person name="Zhang Y.Q."/>
            <person name="Mitsuda N."/>
            <person name="Wang M."/>
            <person name="Liu G.H."/>
            <person name="Pecoraro L."/>
            <person name="Huang H.X."/>
            <person name="Xiao X.J."/>
            <person name="Lin M."/>
            <person name="Wu X.Y."/>
            <person name="Wu W.L."/>
            <person name="Chen Y.Y."/>
            <person name="Chang S.B."/>
            <person name="Sakamoto S."/>
            <person name="Ohme-Takagi M."/>
            <person name="Yagi M."/>
            <person name="Zeng S.J."/>
            <person name="Shen C.Y."/>
            <person name="Yeh C.M."/>
            <person name="Luo Y.B."/>
            <person name="Tsai W.C."/>
            <person name="Van de Peer Y."/>
            <person name="Liu Z.J."/>
        </authorList>
    </citation>
    <scope>NUCLEOTIDE SEQUENCE [LARGE SCALE GENOMIC DNA]</scope>
    <source>
        <tissue evidence="6">The whole plant</tissue>
    </source>
</reference>
<dbReference type="OrthoDB" id="1939383at2759"/>